<feature type="binding site" evidence="11">
    <location>
        <position position="129"/>
    </location>
    <ligand>
        <name>Zn(2+)</name>
        <dbReference type="ChEBI" id="CHEBI:29105"/>
    </ligand>
</feature>
<evidence type="ECO:0000256" key="7">
    <source>
        <dbReference type="ARBA" id="ARBA00022833"/>
    </source>
</evidence>
<comment type="cofactor">
    <cofactor evidence="12">
        <name>Mn(2+)</name>
        <dbReference type="ChEBI" id="CHEBI:29035"/>
    </cofactor>
    <cofactor evidence="12">
        <name>Fe(2+)</name>
        <dbReference type="ChEBI" id="CHEBI:29033"/>
    </cofactor>
    <text evidence="12">Binds 1 Mn(2+) or Fe(2+) ion per subunit.</text>
</comment>
<dbReference type="InterPro" id="IPR002481">
    <property type="entry name" value="FUR"/>
</dbReference>
<dbReference type="SUPFAM" id="SSF46785">
    <property type="entry name" value="Winged helix' DNA-binding domain"/>
    <property type="match status" value="1"/>
</dbReference>
<dbReference type="InterPro" id="IPR043135">
    <property type="entry name" value="Fur_C"/>
</dbReference>
<evidence type="ECO:0000256" key="11">
    <source>
        <dbReference type="PIRSR" id="PIRSR602481-1"/>
    </source>
</evidence>
<dbReference type="GO" id="GO:0045892">
    <property type="term" value="P:negative regulation of DNA-templated transcription"/>
    <property type="evidence" value="ECO:0007669"/>
    <property type="project" value="TreeGrafter"/>
</dbReference>
<evidence type="ECO:0000313" key="14">
    <source>
        <dbReference type="Proteomes" id="UP000273119"/>
    </source>
</evidence>
<dbReference type="Gene3D" id="1.10.10.10">
    <property type="entry name" value="Winged helix-like DNA-binding domain superfamily/Winged helix DNA-binding domain"/>
    <property type="match status" value="1"/>
</dbReference>
<dbReference type="GO" id="GO:0003700">
    <property type="term" value="F:DNA-binding transcription factor activity"/>
    <property type="evidence" value="ECO:0007669"/>
    <property type="project" value="InterPro"/>
</dbReference>
<feature type="binding site" evidence="11">
    <location>
        <position position="92"/>
    </location>
    <ligand>
        <name>Zn(2+)</name>
        <dbReference type="ChEBI" id="CHEBI:29105"/>
    </ligand>
</feature>
<keyword evidence="14" id="KW-1185">Reference proteome</keyword>
<evidence type="ECO:0000256" key="3">
    <source>
        <dbReference type="ARBA" id="ARBA00011738"/>
    </source>
</evidence>
<keyword evidence="7 11" id="KW-0862">Zinc</keyword>
<proteinExistence type="inferred from homology"/>
<dbReference type="Pfam" id="PF01475">
    <property type="entry name" value="FUR"/>
    <property type="match status" value="1"/>
</dbReference>
<feature type="binding site" evidence="12">
    <location>
        <position position="104"/>
    </location>
    <ligand>
        <name>Fe cation</name>
        <dbReference type="ChEBI" id="CHEBI:24875"/>
    </ligand>
</feature>
<keyword evidence="5" id="KW-0678">Repressor</keyword>
<evidence type="ECO:0000256" key="12">
    <source>
        <dbReference type="PIRSR" id="PIRSR602481-2"/>
    </source>
</evidence>
<dbReference type="InterPro" id="IPR036390">
    <property type="entry name" value="WH_DNA-bd_sf"/>
</dbReference>
<evidence type="ECO:0000313" key="13">
    <source>
        <dbReference type="EMBL" id="RKW71818.1"/>
    </source>
</evidence>
<dbReference type="GO" id="GO:0005829">
    <property type="term" value="C:cytosol"/>
    <property type="evidence" value="ECO:0007669"/>
    <property type="project" value="TreeGrafter"/>
</dbReference>
<feature type="binding site" evidence="12">
    <location>
        <position position="83"/>
    </location>
    <ligand>
        <name>Fe cation</name>
        <dbReference type="ChEBI" id="CHEBI:24875"/>
    </ligand>
</feature>
<dbReference type="PANTHER" id="PTHR33202">
    <property type="entry name" value="ZINC UPTAKE REGULATION PROTEIN"/>
    <property type="match status" value="1"/>
</dbReference>
<reference evidence="13 14" key="1">
    <citation type="submission" date="2018-07" db="EMBL/GenBank/DDBJ databases">
        <title>Arthrobacter sp. nov., isolated from raw cow's milk with high bacterial count.</title>
        <authorList>
            <person name="Hahne J."/>
            <person name="Isele D."/>
            <person name="Lipski A."/>
        </authorList>
    </citation>
    <scope>NUCLEOTIDE SEQUENCE [LARGE SCALE GENOMIC DNA]</scope>
    <source>
        <strain evidence="13 14">JZ R-183</strain>
    </source>
</reference>
<dbReference type="GO" id="GO:1900376">
    <property type="term" value="P:regulation of secondary metabolite biosynthetic process"/>
    <property type="evidence" value="ECO:0007669"/>
    <property type="project" value="TreeGrafter"/>
</dbReference>
<dbReference type="RefSeq" id="WP_121484081.1">
    <property type="nucleotide sequence ID" value="NZ_QQXL01000001.1"/>
</dbReference>
<evidence type="ECO:0000256" key="8">
    <source>
        <dbReference type="ARBA" id="ARBA00023015"/>
    </source>
</evidence>
<dbReference type="PANTHER" id="PTHR33202:SF2">
    <property type="entry name" value="FERRIC UPTAKE REGULATION PROTEIN"/>
    <property type="match status" value="1"/>
</dbReference>
<accession>A0A496PMR1</accession>
<keyword evidence="6 11" id="KW-0479">Metal-binding</keyword>
<dbReference type="AlphaFoldDB" id="A0A496PMR1"/>
<feature type="binding site" evidence="11">
    <location>
        <position position="132"/>
    </location>
    <ligand>
        <name>Zn(2+)</name>
        <dbReference type="ChEBI" id="CHEBI:29105"/>
    </ligand>
</feature>
<dbReference type="EMBL" id="QQXL01000001">
    <property type="protein sequence ID" value="RKW71818.1"/>
    <property type="molecule type" value="Genomic_DNA"/>
</dbReference>
<feature type="binding site" evidence="12">
    <location>
        <position position="121"/>
    </location>
    <ligand>
        <name>Fe cation</name>
        <dbReference type="ChEBI" id="CHEBI:24875"/>
    </ligand>
</feature>
<dbReference type="Gene3D" id="3.30.1490.190">
    <property type="match status" value="1"/>
</dbReference>
<evidence type="ECO:0000256" key="10">
    <source>
        <dbReference type="ARBA" id="ARBA00023163"/>
    </source>
</evidence>
<comment type="cofactor">
    <cofactor evidence="11">
        <name>Zn(2+)</name>
        <dbReference type="ChEBI" id="CHEBI:29105"/>
    </cofactor>
    <text evidence="11">Binds 1 zinc ion per subunit.</text>
</comment>
<evidence type="ECO:0000256" key="9">
    <source>
        <dbReference type="ARBA" id="ARBA00023125"/>
    </source>
</evidence>
<evidence type="ECO:0000256" key="6">
    <source>
        <dbReference type="ARBA" id="ARBA00022723"/>
    </source>
</evidence>
<comment type="subunit">
    <text evidence="3">Homodimer.</text>
</comment>
<dbReference type="GO" id="GO:0000976">
    <property type="term" value="F:transcription cis-regulatory region binding"/>
    <property type="evidence" value="ECO:0007669"/>
    <property type="project" value="TreeGrafter"/>
</dbReference>
<name>A0A496PMR1_9MICC</name>
<comment type="subcellular location">
    <subcellularLocation>
        <location evidence="1">Cytoplasm</location>
    </subcellularLocation>
</comment>
<evidence type="ECO:0000256" key="4">
    <source>
        <dbReference type="ARBA" id="ARBA00022490"/>
    </source>
</evidence>
<comment type="caution">
    <text evidence="13">The sequence shown here is derived from an EMBL/GenBank/DDBJ whole genome shotgun (WGS) entry which is preliminary data.</text>
</comment>
<keyword evidence="10" id="KW-0804">Transcription</keyword>
<evidence type="ECO:0000256" key="2">
    <source>
        <dbReference type="ARBA" id="ARBA00007957"/>
    </source>
</evidence>
<keyword evidence="12" id="KW-0408">Iron</keyword>
<evidence type="ECO:0000256" key="5">
    <source>
        <dbReference type="ARBA" id="ARBA00022491"/>
    </source>
</evidence>
<protein>
    <submittedName>
        <fullName evidence="13">Transcriptional repressor</fullName>
    </submittedName>
</protein>
<evidence type="ECO:0000256" key="1">
    <source>
        <dbReference type="ARBA" id="ARBA00004496"/>
    </source>
</evidence>
<dbReference type="InterPro" id="IPR036388">
    <property type="entry name" value="WH-like_DNA-bd_sf"/>
</dbReference>
<organism evidence="13 14">
    <name type="scientific">Galactobacter caseinivorans</name>
    <dbReference type="NCBI Taxonomy" id="2676123"/>
    <lineage>
        <taxon>Bacteria</taxon>
        <taxon>Bacillati</taxon>
        <taxon>Actinomycetota</taxon>
        <taxon>Actinomycetes</taxon>
        <taxon>Micrococcales</taxon>
        <taxon>Micrococcaceae</taxon>
        <taxon>Galactobacter</taxon>
    </lineage>
</organism>
<keyword evidence="4" id="KW-0963">Cytoplasm</keyword>
<gene>
    <name evidence="13" type="ORF">DWQ67_03025</name>
</gene>
<sequence length="141" mass="15408">MSVQPAPARRVTKQRLALEAELARHDDFRTAQQIHACLSDHGDSVSLATVYRLLQQMADDSEIDAVRLDDGEGVFRRCAVEQHHHHLVCRSCGATEEVEAPEVEAWASRVAERFGFTQVGHTVELSGLCAACSAKQAGLGD</sequence>
<dbReference type="Proteomes" id="UP000273119">
    <property type="component" value="Unassembled WGS sequence"/>
</dbReference>
<keyword evidence="9" id="KW-0238">DNA-binding</keyword>
<feature type="binding site" evidence="11">
    <location>
        <position position="89"/>
    </location>
    <ligand>
        <name>Zn(2+)</name>
        <dbReference type="ChEBI" id="CHEBI:29105"/>
    </ligand>
</feature>
<dbReference type="CDD" id="cd07153">
    <property type="entry name" value="Fur_like"/>
    <property type="match status" value="1"/>
</dbReference>
<dbReference type="GO" id="GO:0008270">
    <property type="term" value="F:zinc ion binding"/>
    <property type="evidence" value="ECO:0007669"/>
    <property type="project" value="TreeGrafter"/>
</dbReference>
<comment type="similarity">
    <text evidence="2">Belongs to the Fur family.</text>
</comment>
<keyword evidence="8" id="KW-0805">Transcription regulation</keyword>